<dbReference type="Proteomes" id="UP000251314">
    <property type="component" value="Unassembled WGS sequence"/>
</dbReference>
<evidence type="ECO:0000313" key="9">
    <source>
        <dbReference type="EMBL" id="KAG2912065.1"/>
    </source>
</evidence>
<dbReference type="Proteomes" id="UP000697107">
    <property type="component" value="Unassembled WGS sequence"/>
</dbReference>
<keyword evidence="3 5" id="KW-0964">Secreted</keyword>
<dbReference type="AlphaFoldDB" id="A0A329RUZ6"/>
<evidence type="ECO:0000256" key="1">
    <source>
        <dbReference type="ARBA" id="ARBA00004613"/>
    </source>
</evidence>
<comment type="subcellular location">
    <subcellularLocation>
        <location evidence="1 5">Secreted</location>
    </subcellularLocation>
</comment>
<evidence type="ECO:0000313" key="11">
    <source>
        <dbReference type="EMBL" id="KAG3212650.1"/>
    </source>
</evidence>
<reference evidence="12 13" key="1">
    <citation type="submission" date="2018-01" db="EMBL/GenBank/DDBJ databases">
        <title>Draft genome of the strawberry crown rot pathogen Phytophthora cactorum.</title>
        <authorList>
            <person name="Armitage A.D."/>
            <person name="Lysoe E."/>
            <person name="Nellist C.F."/>
            <person name="Harrison R.J."/>
            <person name="Brurberg M.B."/>
        </authorList>
    </citation>
    <scope>NUCLEOTIDE SEQUENCE [LARGE SCALE GENOMIC DNA]</scope>
    <source>
        <strain evidence="12 13">10300</strain>
    </source>
</reference>
<dbReference type="InterPro" id="IPR031825">
    <property type="entry name" value="RXLR"/>
</dbReference>
<organism evidence="12 13">
    <name type="scientific">Phytophthora cactorum</name>
    <dbReference type="NCBI Taxonomy" id="29920"/>
    <lineage>
        <taxon>Eukaryota</taxon>
        <taxon>Sar</taxon>
        <taxon>Stramenopiles</taxon>
        <taxon>Oomycota</taxon>
        <taxon>Peronosporomycetes</taxon>
        <taxon>Peronosporales</taxon>
        <taxon>Peronosporaceae</taxon>
        <taxon>Phytophthora</taxon>
    </lineage>
</organism>
<gene>
    <name evidence="12" type="ORF">PC110_g15280</name>
    <name evidence="7" type="ORF">PC113_g17794</name>
    <name evidence="8" type="ORF">PC115_g17336</name>
    <name evidence="9" type="ORF">PC117_g18986</name>
    <name evidence="10" type="ORF">PC118_g18389</name>
    <name evidence="11" type="ORF">PC129_g16402</name>
</gene>
<reference evidence="7" key="2">
    <citation type="submission" date="2018-10" db="EMBL/GenBank/DDBJ databases">
        <title>Effector identification in a new, highly contiguous assembly of the strawberry crown rot pathogen Phytophthora cactorum.</title>
        <authorList>
            <person name="Armitage A.D."/>
            <person name="Nellist C.F."/>
            <person name="Bates H."/>
            <person name="Vickerstaff R.J."/>
            <person name="Harrison R.J."/>
        </authorList>
    </citation>
    <scope>NUCLEOTIDE SEQUENCE</scope>
    <source>
        <strain evidence="7">15-7</strain>
        <strain evidence="8">4032</strain>
        <strain evidence="9">4040</strain>
        <strain evidence="10">P415</strain>
        <strain evidence="11">P421</strain>
    </source>
</reference>
<evidence type="ECO:0000313" key="7">
    <source>
        <dbReference type="EMBL" id="KAG2847377.1"/>
    </source>
</evidence>
<dbReference type="Proteomes" id="UP000736787">
    <property type="component" value="Unassembled WGS sequence"/>
</dbReference>
<comment type="caution">
    <text evidence="12">The sequence shown here is derived from an EMBL/GenBank/DDBJ whole genome shotgun (WGS) entry which is preliminary data.</text>
</comment>
<feature type="signal peptide" evidence="5">
    <location>
        <begin position="1"/>
        <end position="21"/>
    </location>
</feature>
<proteinExistence type="inferred from homology"/>
<dbReference type="VEuPathDB" id="FungiDB:PC110_g15280"/>
<evidence type="ECO:0000313" key="12">
    <source>
        <dbReference type="EMBL" id="RAW28345.1"/>
    </source>
</evidence>
<dbReference type="EMBL" id="RCMK01000797">
    <property type="protein sequence ID" value="KAG2912065.1"/>
    <property type="molecule type" value="Genomic_DNA"/>
</dbReference>
<comment type="similarity">
    <text evidence="2 5">Belongs to the RxLR effector family.</text>
</comment>
<keyword evidence="13" id="KW-1185">Reference proteome</keyword>
<dbReference type="OrthoDB" id="119021at2759"/>
<name>A0A329RUZ6_9STRA</name>
<evidence type="ECO:0000256" key="3">
    <source>
        <dbReference type="ARBA" id="ARBA00022525"/>
    </source>
</evidence>
<protein>
    <recommendedName>
        <fullName evidence="5">RxLR effector protein</fullName>
    </recommendedName>
</protein>
<keyword evidence="4 5" id="KW-0732">Signal</keyword>
<dbReference type="EMBL" id="RCML01000907">
    <property type="protein sequence ID" value="KAG2967769.1"/>
    <property type="molecule type" value="Genomic_DNA"/>
</dbReference>
<evidence type="ECO:0000256" key="6">
    <source>
        <dbReference type="SAM" id="MobiDB-lite"/>
    </source>
</evidence>
<dbReference type="EMBL" id="RCMV01000814">
    <property type="protein sequence ID" value="KAG3212650.1"/>
    <property type="molecule type" value="Genomic_DNA"/>
</dbReference>
<dbReference type="Proteomes" id="UP000735874">
    <property type="component" value="Unassembled WGS sequence"/>
</dbReference>
<evidence type="ECO:0000313" key="13">
    <source>
        <dbReference type="Proteomes" id="UP000251314"/>
    </source>
</evidence>
<feature type="compositionally biased region" description="Basic and acidic residues" evidence="6">
    <location>
        <begin position="47"/>
        <end position="58"/>
    </location>
</feature>
<comment type="domain">
    <text evidence="5">The RxLR-dEER motif acts to carry the protein into the host cell cytoplasm through binding to cell surface phosphatidylinositol-3-phosphate.</text>
</comment>
<dbReference type="Proteomes" id="UP000774804">
    <property type="component" value="Unassembled WGS sequence"/>
</dbReference>
<evidence type="ECO:0000256" key="4">
    <source>
        <dbReference type="ARBA" id="ARBA00022729"/>
    </source>
</evidence>
<dbReference type="Proteomes" id="UP000760860">
    <property type="component" value="Unassembled WGS sequence"/>
</dbReference>
<feature type="region of interest" description="Disordered" evidence="6">
    <location>
        <begin position="38"/>
        <end position="69"/>
    </location>
</feature>
<dbReference type="EMBL" id="RCMG01000791">
    <property type="protein sequence ID" value="KAG2847377.1"/>
    <property type="molecule type" value="Genomic_DNA"/>
</dbReference>
<dbReference type="EMBL" id="MJFZ01000495">
    <property type="protein sequence ID" value="RAW28345.1"/>
    <property type="molecule type" value="Genomic_DNA"/>
</dbReference>
<evidence type="ECO:0000313" key="10">
    <source>
        <dbReference type="EMBL" id="KAG2967769.1"/>
    </source>
</evidence>
<dbReference type="Pfam" id="PF16810">
    <property type="entry name" value="RXLR"/>
    <property type="match status" value="1"/>
</dbReference>
<evidence type="ECO:0000256" key="2">
    <source>
        <dbReference type="ARBA" id="ARBA00010400"/>
    </source>
</evidence>
<feature type="chain" id="PRO_5040518951" description="RxLR effector protein" evidence="5">
    <location>
        <begin position="22"/>
        <end position="141"/>
    </location>
</feature>
<comment type="function">
    <text evidence="5">Effector that suppresses plant defense responses during pathogen infection.</text>
</comment>
<evidence type="ECO:0000256" key="5">
    <source>
        <dbReference type="RuleBase" id="RU367124"/>
    </source>
</evidence>
<evidence type="ECO:0000313" key="8">
    <source>
        <dbReference type="EMBL" id="KAG2897044.1"/>
    </source>
</evidence>
<dbReference type="GO" id="GO:0005576">
    <property type="term" value="C:extracellular region"/>
    <property type="evidence" value="ECO:0007669"/>
    <property type="project" value="UniProtKB-SubCell"/>
</dbReference>
<dbReference type="EMBL" id="RCMI01000815">
    <property type="protein sequence ID" value="KAG2897044.1"/>
    <property type="molecule type" value="Genomic_DNA"/>
</dbReference>
<sequence>MRATYLILFATATILASISDASTVTDLSQTQLSRNRPVGVAQVADADSERSLTRRKTDAEDEDAEGEERAYNHAELLAAKLDDAISILPRLQTKTPMQLFEHLQQLRLPWEKREAILQFVSLDPAARKKVLDLIVKNAGQG</sequence>
<accession>A0A329RUZ6</accession>